<evidence type="ECO:0000313" key="2">
    <source>
        <dbReference type="EMBL" id="CAD7585864.1"/>
    </source>
</evidence>
<dbReference type="EMBL" id="OE839152">
    <property type="protein sequence ID" value="CAD7585864.1"/>
    <property type="molecule type" value="Genomic_DNA"/>
</dbReference>
<evidence type="ECO:0000256" key="1">
    <source>
        <dbReference type="SAM" id="Phobius"/>
    </source>
</evidence>
<keyword evidence="1" id="KW-0472">Membrane</keyword>
<keyword evidence="1" id="KW-1133">Transmembrane helix</keyword>
<dbReference type="AlphaFoldDB" id="A0A7R9PH06"/>
<gene>
    <name evidence="2" type="ORF">TGEB3V08_LOCUS327</name>
</gene>
<sequence length="91" mass="10329">MFWIQGWSKIKGRVLRSKRKDLLLILWCRIVLLEFGTGAVALRFSLVVSMCVAIRPRPRLRMTGLLLGALLAVPTLSGPVQVEENVREKKQ</sequence>
<feature type="transmembrane region" description="Helical" evidence="1">
    <location>
        <begin position="21"/>
        <end position="42"/>
    </location>
</feature>
<feature type="transmembrane region" description="Helical" evidence="1">
    <location>
        <begin position="62"/>
        <end position="82"/>
    </location>
</feature>
<accession>A0A7R9PH06</accession>
<keyword evidence="1" id="KW-0812">Transmembrane</keyword>
<protein>
    <submittedName>
        <fullName evidence="2">Uncharacterized protein</fullName>
    </submittedName>
</protein>
<organism evidence="2">
    <name type="scientific">Timema genevievae</name>
    <name type="common">Walking stick</name>
    <dbReference type="NCBI Taxonomy" id="629358"/>
    <lineage>
        <taxon>Eukaryota</taxon>
        <taxon>Metazoa</taxon>
        <taxon>Ecdysozoa</taxon>
        <taxon>Arthropoda</taxon>
        <taxon>Hexapoda</taxon>
        <taxon>Insecta</taxon>
        <taxon>Pterygota</taxon>
        <taxon>Neoptera</taxon>
        <taxon>Polyneoptera</taxon>
        <taxon>Phasmatodea</taxon>
        <taxon>Timematodea</taxon>
        <taxon>Timematoidea</taxon>
        <taxon>Timematidae</taxon>
        <taxon>Timema</taxon>
    </lineage>
</organism>
<name>A0A7R9PH06_TIMGE</name>
<proteinExistence type="predicted"/>
<reference evidence="2" key="1">
    <citation type="submission" date="2020-11" db="EMBL/GenBank/DDBJ databases">
        <authorList>
            <person name="Tran Van P."/>
        </authorList>
    </citation>
    <scope>NUCLEOTIDE SEQUENCE</scope>
</reference>